<name>A0AAD7TB09_9TELE</name>
<evidence type="ECO:0000313" key="2">
    <source>
        <dbReference type="EMBL" id="KAJ8417661.1"/>
    </source>
</evidence>
<gene>
    <name evidence="2" type="ORF">AAFF_G00225040</name>
</gene>
<organism evidence="2 3">
    <name type="scientific">Aldrovandia affinis</name>
    <dbReference type="NCBI Taxonomy" id="143900"/>
    <lineage>
        <taxon>Eukaryota</taxon>
        <taxon>Metazoa</taxon>
        <taxon>Chordata</taxon>
        <taxon>Craniata</taxon>
        <taxon>Vertebrata</taxon>
        <taxon>Euteleostomi</taxon>
        <taxon>Actinopterygii</taxon>
        <taxon>Neopterygii</taxon>
        <taxon>Teleostei</taxon>
        <taxon>Notacanthiformes</taxon>
        <taxon>Halosauridae</taxon>
        <taxon>Aldrovandia</taxon>
    </lineage>
</organism>
<accession>A0AAD7TB09</accession>
<proteinExistence type="predicted"/>
<evidence type="ECO:0000313" key="3">
    <source>
        <dbReference type="Proteomes" id="UP001221898"/>
    </source>
</evidence>
<comment type="caution">
    <text evidence="2">The sequence shown here is derived from an EMBL/GenBank/DDBJ whole genome shotgun (WGS) entry which is preliminary data.</text>
</comment>
<dbReference type="EMBL" id="JAINUG010000003">
    <property type="protein sequence ID" value="KAJ8417661.1"/>
    <property type="molecule type" value="Genomic_DNA"/>
</dbReference>
<dbReference type="Proteomes" id="UP001221898">
    <property type="component" value="Unassembled WGS sequence"/>
</dbReference>
<protein>
    <submittedName>
        <fullName evidence="2">Uncharacterized protein</fullName>
    </submittedName>
</protein>
<evidence type="ECO:0000256" key="1">
    <source>
        <dbReference type="SAM" id="SignalP"/>
    </source>
</evidence>
<sequence>MLSTWGLPVLHLYGIRLFLCSAIYCAHSQELAPPTLRASSSTACPMPLGLLDTGGQPQAAADWGLSLAPGHLDLS</sequence>
<reference evidence="2" key="1">
    <citation type="journal article" date="2023" name="Science">
        <title>Genome structures resolve the early diversification of teleost fishes.</title>
        <authorList>
            <person name="Parey E."/>
            <person name="Louis A."/>
            <person name="Montfort J."/>
            <person name="Bouchez O."/>
            <person name="Roques C."/>
            <person name="Iampietro C."/>
            <person name="Lluch J."/>
            <person name="Castinel A."/>
            <person name="Donnadieu C."/>
            <person name="Desvignes T."/>
            <person name="Floi Bucao C."/>
            <person name="Jouanno E."/>
            <person name="Wen M."/>
            <person name="Mejri S."/>
            <person name="Dirks R."/>
            <person name="Jansen H."/>
            <person name="Henkel C."/>
            <person name="Chen W.J."/>
            <person name="Zahm M."/>
            <person name="Cabau C."/>
            <person name="Klopp C."/>
            <person name="Thompson A.W."/>
            <person name="Robinson-Rechavi M."/>
            <person name="Braasch I."/>
            <person name="Lecointre G."/>
            <person name="Bobe J."/>
            <person name="Postlethwait J.H."/>
            <person name="Berthelot C."/>
            <person name="Roest Crollius H."/>
            <person name="Guiguen Y."/>
        </authorList>
    </citation>
    <scope>NUCLEOTIDE SEQUENCE</scope>
    <source>
        <strain evidence="2">NC1722</strain>
    </source>
</reference>
<feature type="chain" id="PRO_5042151349" evidence="1">
    <location>
        <begin position="29"/>
        <end position="75"/>
    </location>
</feature>
<dbReference type="AlphaFoldDB" id="A0AAD7TB09"/>
<keyword evidence="3" id="KW-1185">Reference proteome</keyword>
<keyword evidence="1" id="KW-0732">Signal</keyword>
<feature type="signal peptide" evidence="1">
    <location>
        <begin position="1"/>
        <end position="28"/>
    </location>
</feature>